<dbReference type="NCBIfam" id="TIGR01451">
    <property type="entry name" value="B_ant_repeat"/>
    <property type="match status" value="1"/>
</dbReference>
<dbReference type="Pfam" id="PF01345">
    <property type="entry name" value="DUF11"/>
    <property type="match status" value="1"/>
</dbReference>
<evidence type="ECO:0000259" key="1">
    <source>
        <dbReference type="Pfam" id="PF01345"/>
    </source>
</evidence>
<dbReference type="InterPro" id="IPR047589">
    <property type="entry name" value="DUF11_rpt"/>
</dbReference>
<accession>A0A3B0ZPY6</accession>
<gene>
    <name evidence="2" type="ORF">MNBD_GAMMA17-1302</name>
</gene>
<sequence length="1948" mass="213828">MHDRFTSVNSSLRAARKSGAQAFLRLCAVLLTALVTTSVLWSQATHAVPIGTSISNTASVSYVASGMSGLTANSNTEQFLVEDSDVPDTVTLTVIEGTGQYFIGGDTVTISVDITNTGANTQAANEIRMSVPDGSSLTLNGNPAASQNDNGLTTIHTFNVANISVGNTANFTALLTLPLDVAVSNNLINTAYFTNGATIASNVLTLNLRARTEAQMRLMQYSLDNTIVPQAINATEYDTGGGVYAPLAVPNIPNTSTPVTSGPIRLEEVAEFSHQQIIFISIDDLDRNINSLLQETVEIALSVDGGADIERLRLTEVGVNSGVFTGYITILQAAPLLNDGILNVMVNDNVEVFYQDVNDAGDVELGVVVVDPYGRIFNSVTGVALNGYTVRIVDMNTGLPATVFGDDGISAYPATVVTGGSVTDGSGQLYNFDNGSYRFPLMPVGNYQLIVEPPPNVAFRWPSTATNEALAIIPNGPFVVTLGSRGESFPLQPGPPLHIDIPIDPIDTPLYVTRSANKREVAAGDFIQFRIQVDNLAASVMNDLILHDELPHGFRIQENSIYIDGVAASLPIIANNGSSLRFDLGTMMANGSTTIEYVAAVGAVNRGMVESTSYAESGASFASSNTAILETIIIEELMRSRAILMGQVIIDGDGERQGLSRVRIFMEDGRYAITDQRGMYHFDDVKPGSHVLQLDTGSLPEYYEAFIKEDNTRFSGNATSQFVDVQGGSLWRADFYVAEKARAEGYASLQIENLLQKTPGKIIYKLNMAAEEVALEKVRLTVVLPDGAAYQPGSSLLGIETVADPEVMDNMLIYRLGDSSDAWHESLQYTVTTANDNSSNELISKVSMAFNVPSKKGQRIPLATHSLLTKASGLWQVTRGIKQRVTTFGEKPGSDVVIVDDTREEGLPEYDWEWLSSNANGAFKWLTPAKDTLPAIPSTSIVIKHDQFHRIELSLNGKPVPAPNYDGSMKNRNGASLSIWSGVDLVVGDNLFEVAVIDLNEQVLHRFTRIVHFSGPPVRAELVKEQSILTADGSTNPVIAVRLFDRDGYPARDGVIGRFEINPAYKVQREDSFEDLNMPGASLTRHEYRVLRDGIVEIKLEPTTESGDVELNFLLANNIIEEVNAPLRAKVGEWILVGLAEGSVGHNKLSNNIEPLSGSAVKDNLYSDGRIAFYGKGQVLGRWILTLAYDSDKGKPLQNGDPGLFQQIDPGKYYTIYGDTAYNGFDARSSEKFYLKLERDEFYFLYGDYQTNLDNVELAQYSRTLTGIKSRYHAGGIDVVVFASESNQAFVKDEIRGASRSGPYPLSRNKIAMNSEVVTIEVRDRFRSEIIIDRREMARHSEYDIDYRAGTITFRESVYSTDAGLNPVFIVVKYESFDQGDETLTMGGHAEVKVTENTSVGVTRIDEGRVGGDAEMDGINVRHDFAENVQLKVEVARSHDERASGELVKGNAYTAEFTSRHERLDSRAYVREQEAGFGLGQSPGSENGSRKLGVDASLQVTDRLRIKGQLYRQDTLSTEAVRDFVETKGNYQFDGSSVRLGARSVRDERGNGDKEISDQITAGASKQLWEGRLVARIDREQNLSSNKINSSDFPNKTRVGVDYRLTQSSDLFVEHELTDGDLRDTRSTLMGIKSTPWEGGKIYTGLKQSSDDKRTTTSANVALQQKWLLNENWSLDVGAEESRTMSDTATTPLNANVPFASGGGDDFNAASIGLTYAPGDFLWSGRLETRNGSVDDTWGIASSVQTTPNQALSTLLSLQHSESERITGERSSNTAIRLGTAYRPQNSRWILLDKLDLKWNEATGGEFDTESWRIINNFNANFKQNEQWQHSFQYGMKTVNEVINNRNYQSFVDLMGIESRYNINAKWDAGVHANVLNHWDLKQRDYNSGLSVGHTLAKNIWVSVGYNFVGFTDKDFSAARYTSKGVYLKFRVKFDQNSARDALQWLKK</sequence>
<feature type="domain" description="DUF11" evidence="1">
    <location>
        <begin position="510"/>
        <end position="614"/>
    </location>
</feature>
<evidence type="ECO:0000313" key="2">
    <source>
        <dbReference type="EMBL" id="VAW89417.1"/>
    </source>
</evidence>
<organism evidence="2">
    <name type="scientific">hydrothermal vent metagenome</name>
    <dbReference type="NCBI Taxonomy" id="652676"/>
    <lineage>
        <taxon>unclassified sequences</taxon>
        <taxon>metagenomes</taxon>
        <taxon>ecological metagenomes</taxon>
    </lineage>
</organism>
<dbReference type="EMBL" id="UOFQ01000133">
    <property type="protein sequence ID" value="VAW89417.1"/>
    <property type="molecule type" value="Genomic_DNA"/>
</dbReference>
<dbReference type="InterPro" id="IPR001434">
    <property type="entry name" value="OmcB-like_DUF11"/>
</dbReference>
<name>A0A3B0ZPY6_9ZZZZ</name>
<proteinExistence type="predicted"/>
<protein>
    <recommendedName>
        <fullName evidence="1">DUF11 domain-containing protein</fullName>
    </recommendedName>
</protein>
<reference evidence="2" key="1">
    <citation type="submission" date="2018-06" db="EMBL/GenBank/DDBJ databases">
        <authorList>
            <person name="Zhirakovskaya E."/>
        </authorList>
    </citation>
    <scope>NUCLEOTIDE SEQUENCE</scope>
</reference>